<feature type="region of interest" description="Disordered" evidence="1">
    <location>
        <begin position="1"/>
        <end position="145"/>
    </location>
</feature>
<sequence>MPSPRDPSSPGPSPTTSGTSDKQPSSGFSGTTVSRTSSASASPVTPTSSGQCPPVLQSQTPRLSRSERRLYDPTNTTTTQYNYRGGQTGVITGGVMLGGVKPPPRKDGSSKKSDNAGAGRSDGKGAKTHKRGSDSGDWRKPPDAH</sequence>
<feature type="compositionally biased region" description="Pro residues" evidence="1">
    <location>
        <begin position="1"/>
        <end position="13"/>
    </location>
</feature>
<feature type="compositionally biased region" description="Gly residues" evidence="1">
    <location>
        <begin position="86"/>
        <end position="97"/>
    </location>
</feature>
<protein>
    <submittedName>
        <fullName evidence="2">Uncharacterized protein</fullName>
    </submittedName>
</protein>
<accession>A0ABR3FHE2</accession>
<feature type="compositionally biased region" description="Polar residues" evidence="1">
    <location>
        <begin position="73"/>
        <end position="82"/>
    </location>
</feature>
<organism evidence="2 3">
    <name type="scientific">Marasmius crinis-equi</name>
    <dbReference type="NCBI Taxonomy" id="585013"/>
    <lineage>
        <taxon>Eukaryota</taxon>
        <taxon>Fungi</taxon>
        <taxon>Dikarya</taxon>
        <taxon>Basidiomycota</taxon>
        <taxon>Agaricomycotina</taxon>
        <taxon>Agaricomycetes</taxon>
        <taxon>Agaricomycetidae</taxon>
        <taxon>Agaricales</taxon>
        <taxon>Marasmiineae</taxon>
        <taxon>Marasmiaceae</taxon>
        <taxon>Marasmius</taxon>
    </lineage>
</organism>
<evidence type="ECO:0000256" key="1">
    <source>
        <dbReference type="SAM" id="MobiDB-lite"/>
    </source>
</evidence>
<reference evidence="2 3" key="1">
    <citation type="submission" date="2024-02" db="EMBL/GenBank/DDBJ databases">
        <title>A draft genome for the cacao thread blight pathogen Marasmius crinis-equi.</title>
        <authorList>
            <person name="Cohen S.P."/>
            <person name="Baruah I.K."/>
            <person name="Amoako-Attah I."/>
            <person name="Bukari Y."/>
            <person name="Meinhardt L.W."/>
            <person name="Bailey B.A."/>
        </authorList>
    </citation>
    <scope>NUCLEOTIDE SEQUENCE [LARGE SCALE GENOMIC DNA]</scope>
    <source>
        <strain evidence="2 3">GH-76</strain>
    </source>
</reference>
<dbReference type="Proteomes" id="UP001465976">
    <property type="component" value="Unassembled WGS sequence"/>
</dbReference>
<feature type="compositionally biased region" description="Low complexity" evidence="1">
    <location>
        <begin position="29"/>
        <end position="50"/>
    </location>
</feature>
<feature type="compositionally biased region" description="Basic and acidic residues" evidence="1">
    <location>
        <begin position="121"/>
        <end position="145"/>
    </location>
</feature>
<name>A0ABR3FHE2_9AGAR</name>
<dbReference type="EMBL" id="JBAHYK010000381">
    <property type="protein sequence ID" value="KAL0574617.1"/>
    <property type="molecule type" value="Genomic_DNA"/>
</dbReference>
<proteinExistence type="predicted"/>
<keyword evidence="3" id="KW-1185">Reference proteome</keyword>
<evidence type="ECO:0000313" key="3">
    <source>
        <dbReference type="Proteomes" id="UP001465976"/>
    </source>
</evidence>
<feature type="compositionally biased region" description="Basic and acidic residues" evidence="1">
    <location>
        <begin position="104"/>
        <end position="114"/>
    </location>
</feature>
<evidence type="ECO:0000313" key="2">
    <source>
        <dbReference type="EMBL" id="KAL0574617.1"/>
    </source>
</evidence>
<gene>
    <name evidence="2" type="ORF">V5O48_007343</name>
</gene>
<comment type="caution">
    <text evidence="2">The sequence shown here is derived from an EMBL/GenBank/DDBJ whole genome shotgun (WGS) entry which is preliminary data.</text>
</comment>